<evidence type="ECO:0000313" key="3">
    <source>
        <dbReference type="WBParaSite" id="MBELARI_LOCUS5143"/>
    </source>
</evidence>
<sequence>MEKIEEGLTNAITGKLNDLPSKESEPGEHALERAEHEFEMDPASNKERIEDEKTVRFHHKEPQEPGSRLNEQ</sequence>
<dbReference type="AlphaFoldDB" id="A0AAF3FDV4"/>
<feature type="compositionally biased region" description="Basic and acidic residues" evidence="1">
    <location>
        <begin position="20"/>
        <end position="63"/>
    </location>
</feature>
<dbReference type="WBParaSite" id="MBELARI_LOCUS5143">
    <property type="protein sequence ID" value="MBELARI_LOCUS5143"/>
    <property type="gene ID" value="MBELARI_LOCUS5143"/>
</dbReference>
<name>A0AAF3FDV4_9BILA</name>
<proteinExistence type="predicted"/>
<reference evidence="3" key="1">
    <citation type="submission" date="2024-02" db="UniProtKB">
        <authorList>
            <consortium name="WormBaseParasite"/>
        </authorList>
    </citation>
    <scope>IDENTIFICATION</scope>
</reference>
<dbReference type="Proteomes" id="UP000887575">
    <property type="component" value="Unassembled WGS sequence"/>
</dbReference>
<evidence type="ECO:0000256" key="1">
    <source>
        <dbReference type="SAM" id="MobiDB-lite"/>
    </source>
</evidence>
<accession>A0AAF3FDV4</accession>
<feature type="region of interest" description="Disordered" evidence="1">
    <location>
        <begin position="1"/>
        <end position="72"/>
    </location>
</feature>
<organism evidence="2 3">
    <name type="scientific">Mesorhabditis belari</name>
    <dbReference type="NCBI Taxonomy" id="2138241"/>
    <lineage>
        <taxon>Eukaryota</taxon>
        <taxon>Metazoa</taxon>
        <taxon>Ecdysozoa</taxon>
        <taxon>Nematoda</taxon>
        <taxon>Chromadorea</taxon>
        <taxon>Rhabditida</taxon>
        <taxon>Rhabditina</taxon>
        <taxon>Rhabditomorpha</taxon>
        <taxon>Rhabditoidea</taxon>
        <taxon>Rhabditidae</taxon>
        <taxon>Mesorhabditinae</taxon>
        <taxon>Mesorhabditis</taxon>
    </lineage>
</organism>
<keyword evidence="2" id="KW-1185">Reference proteome</keyword>
<evidence type="ECO:0000313" key="2">
    <source>
        <dbReference type="Proteomes" id="UP000887575"/>
    </source>
</evidence>
<protein>
    <submittedName>
        <fullName evidence="3">Uncharacterized protein</fullName>
    </submittedName>
</protein>